<dbReference type="InterPro" id="IPR008728">
    <property type="entry name" value="Elongator_complex_protein_4"/>
</dbReference>
<evidence type="ECO:0000313" key="12">
    <source>
        <dbReference type="Proteomes" id="UP000694552"/>
    </source>
</evidence>
<comment type="function">
    <text evidence="9">Component of the elongator complex which is required for multiple tRNA modifications, including mcm5U (5-methoxycarbonylmethyl uridine), mcm5s2U (5-methoxycarbonylmethyl-2-thiouridine), and ncm5U (5-carbamoylmethyl uridine). The elongator complex catalyzes the formation of carboxymethyluridine in the wobble base at position 34 in tRNAs.</text>
</comment>
<dbReference type="InterPro" id="IPR027417">
    <property type="entry name" value="P-loop_NTPase"/>
</dbReference>
<name>A0A8C8B0G3_9STRI</name>
<dbReference type="GO" id="GO:0033588">
    <property type="term" value="C:elongator holoenzyme complex"/>
    <property type="evidence" value="ECO:0007669"/>
    <property type="project" value="InterPro"/>
</dbReference>
<evidence type="ECO:0000256" key="7">
    <source>
        <dbReference type="ARBA" id="ARBA00022694"/>
    </source>
</evidence>
<proteinExistence type="inferred from homology"/>
<dbReference type="Ensembl" id="ENSOSUT00000010908.1">
    <property type="protein sequence ID" value="ENSOSUP00000010537.1"/>
    <property type="gene ID" value="ENSOSUG00000007682.1"/>
</dbReference>
<evidence type="ECO:0000256" key="6">
    <source>
        <dbReference type="ARBA" id="ARBA00022490"/>
    </source>
</evidence>
<evidence type="ECO:0000256" key="3">
    <source>
        <dbReference type="ARBA" id="ARBA00005043"/>
    </source>
</evidence>
<evidence type="ECO:0000313" key="11">
    <source>
        <dbReference type="Ensembl" id="ENSOSUP00000010537.1"/>
    </source>
</evidence>
<dbReference type="AlphaFoldDB" id="A0A8C8B0G3"/>
<keyword evidence="7" id="KW-0819">tRNA processing</keyword>
<organism evidence="11 12">
    <name type="scientific">Otus sunia</name>
    <name type="common">Oriental scops-owl</name>
    <dbReference type="NCBI Taxonomy" id="257818"/>
    <lineage>
        <taxon>Eukaryota</taxon>
        <taxon>Metazoa</taxon>
        <taxon>Chordata</taxon>
        <taxon>Craniata</taxon>
        <taxon>Vertebrata</taxon>
        <taxon>Euteleostomi</taxon>
        <taxon>Archelosauria</taxon>
        <taxon>Archosauria</taxon>
        <taxon>Dinosauria</taxon>
        <taxon>Saurischia</taxon>
        <taxon>Theropoda</taxon>
        <taxon>Coelurosauria</taxon>
        <taxon>Aves</taxon>
        <taxon>Neognathae</taxon>
        <taxon>Neoaves</taxon>
        <taxon>Telluraves</taxon>
        <taxon>Strigiformes</taxon>
        <taxon>Strigidae</taxon>
        <taxon>Otus</taxon>
    </lineage>
</organism>
<reference evidence="11" key="1">
    <citation type="submission" date="2025-08" db="UniProtKB">
        <authorList>
            <consortium name="Ensembl"/>
        </authorList>
    </citation>
    <scope>IDENTIFICATION</scope>
</reference>
<feature type="region of interest" description="Disordered" evidence="10">
    <location>
        <begin position="1"/>
        <end position="29"/>
    </location>
</feature>
<dbReference type="UniPathway" id="UPA00988"/>
<comment type="pathway">
    <text evidence="3">tRNA modification; 5-methoxycarbonylmethyl-2-thiouridine-tRNA biosynthesis.</text>
</comment>
<reference evidence="11" key="2">
    <citation type="submission" date="2025-09" db="UniProtKB">
        <authorList>
            <consortium name="Ensembl"/>
        </authorList>
    </citation>
    <scope>IDENTIFICATION</scope>
</reference>
<dbReference type="Gene3D" id="3.40.50.300">
    <property type="entry name" value="P-loop containing nucleotide triphosphate hydrolases"/>
    <property type="match status" value="1"/>
</dbReference>
<dbReference type="PANTHER" id="PTHR12896:SF1">
    <property type="entry name" value="ELONGATOR COMPLEX PROTEIN 4"/>
    <property type="match status" value="1"/>
</dbReference>
<keyword evidence="8" id="KW-0539">Nucleus</keyword>
<keyword evidence="6" id="KW-0963">Cytoplasm</keyword>
<evidence type="ECO:0000256" key="9">
    <source>
        <dbReference type="ARBA" id="ARBA00045238"/>
    </source>
</evidence>
<sequence length="498" mass="54206">MPPAIGPLSPGRSSGTPAEATPRTLRPGPATLTCLLATGHLSPCPARVARDVQTTRPPIGQLVSPAALPLVERKGLDSSRRPLAAVSRQPAEMAAASAAGGAARGRGATSFQRKAAAGSRLAAVAGTRPSVRHGQLLLSSGLPSLDCVLGGGIAVGTLLLIEEDKYGLYSNLLFKYFLAEGVVCGHELFVASAKEHPDNILKELPAPLLDDTYRNELGEEGTAVKSEDFQDSMKIAWRYQNLPKMEASPTSTKFGHYYDVSKTMPPELFQSINWHSFYLPEELSLQPKMKTCNMNSAYARLLQSIQRIICQEGFDGSDPQKKQKNILRIGIQSLGSMLWGDDICSSDTPEDIHSLTKFLYVLRALLRKSLSACIITVPAHLIQNKAIMERVTNLSDMVVGLESFIGSERETNPLYKDYHGLVHVHQIPRLNSLICDVSDTKDLAFRLKRKLFTIERLHLPPDLSDTVSRTSKQDLAESAKLLSSGCGAMAIGKKHLDF</sequence>
<evidence type="ECO:0000256" key="8">
    <source>
        <dbReference type="ARBA" id="ARBA00023242"/>
    </source>
</evidence>
<dbReference type="GO" id="GO:0002098">
    <property type="term" value="P:tRNA wobble uridine modification"/>
    <property type="evidence" value="ECO:0007669"/>
    <property type="project" value="InterPro"/>
</dbReference>
<dbReference type="CDD" id="cd19494">
    <property type="entry name" value="Elp4"/>
    <property type="match status" value="1"/>
</dbReference>
<dbReference type="GO" id="GO:0008023">
    <property type="term" value="C:transcription elongation factor complex"/>
    <property type="evidence" value="ECO:0007669"/>
    <property type="project" value="TreeGrafter"/>
</dbReference>
<accession>A0A8C8B0G3</accession>
<comment type="similarity">
    <text evidence="4">Belongs to the ELP4 family.</text>
</comment>
<comment type="subcellular location">
    <subcellularLocation>
        <location evidence="2">Cytoplasm</location>
    </subcellularLocation>
    <subcellularLocation>
        <location evidence="1">Nucleus</location>
    </subcellularLocation>
</comment>
<protein>
    <recommendedName>
        <fullName evidence="5">Elongator complex protein 4</fullName>
    </recommendedName>
</protein>
<keyword evidence="12" id="KW-1185">Reference proteome</keyword>
<evidence type="ECO:0000256" key="2">
    <source>
        <dbReference type="ARBA" id="ARBA00004496"/>
    </source>
</evidence>
<dbReference type="PANTHER" id="PTHR12896">
    <property type="entry name" value="PAX6 NEIGHBOR PROTEIN PAXNEB"/>
    <property type="match status" value="1"/>
</dbReference>
<evidence type="ECO:0000256" key="5">
    <source>
        <dbReference type="ARBA" id="ARBA00020265"/>
    </source>
</evidence>
<evidence type="ECO:0000256" key="4">
    <source>
        <dbReference type="ARBA" id="ARBA00007573"/>
    </source>
</evidence>
<dbReference type="Pfam" id="PF05625">
    <property type="entry name" value="PAXNEB"/>
    <property type="match status" value="1"/>
</dbReference>
<evidence type="ECO:0000256" key="10">
    <source>
        <dbReference type="SAM" id="MobiDB-lite"/>
    </source>
</evidence>
<evidence type="ECO:0000256" key="1">
    <source>
        <dbReference type="ARBA" id="ARBA00004123"/>
    </source>
</evidence>
<dbReference type="Proteomes" id="UP000694552">
    <property type="component" value="Unplaced"/>
</dbReference>
<dbReference type="FunFam" id="3.40.50.300:FF:000623">
    <property type="entry name" value="Elongator acetyltransferase complex subunit 4"/>
    <property type="match status" value="1"/>
</dbReference>
<dbReference type="GO" id="GO:0005737">
    <property type="term" value="C:cytoplasm"/>
    <property type="evidence" value="ECO:0007669"/>
    <property type="project" value="UniProtKB-SubCell"/>
</dbReference>